<sequence length="122" mass="13414">MSRAAIDVPLKGGFSFSLCRRNEMLSKKGVQAPKFLKTGTAANTEAVTDMASSQLQLHRYHTGQESRVVMALTLLKSHLFSHQGYVQATLVLGGVEVTGPHLHTAYDAHYIWHLNGTTRHNA</sequence>
<proteinExistence type="predicted"/>
<reference evidence="1 2" key="1">
    <citation type="journal article" date="2022" name="Plant J.">
        <title>Chromosome-level genome of Camellia lanceoleosa provides a valuable resource for understanding genome evolution and self-incompatibility.</title>
        <authorList>
            <person name="Gong W."/>
            <person name="Xiao S."/>
            <person name="Wang L."/>
            <person name="Liao Z."/>
            <person name="Chang Y."/>
            <person name="Mo W."/>
            <person name="Hu G."/>
            <person name="Li W."/>
            <person name="Zhao G."/>
            <person name="Zhu H."/>
            <person name="Hu X."/>
            <person name="Ji K."/>
            <person name="Xiang X."/>
            <person name="Song Q."/>
            <person name="Yuan D."/>
            <person name="Jin S."/>
            <person name="Zhang L."/>
        </authorList>
    </citation>
    <scope>NUCLEOTIDE SEQUENCE [LARGE SCALE GENOMIC DNA]</scope>
    <source>
        <strain evidence="1">SQ_2022a</strain>
    </source>
</reference>
<dbReference type="Proteomes" id="UP001060215">
    <property type="component" value="Chromosome 15"/>
</dbReference>
<name>A0ACC0F893_9ERIC</name>
<dbReference type="EMBL" id="CM045772">
    <property type="protein sequence ID" value="KAI7984875.1"/>
    <property type="molecule type" value="Genomic_DNA"/>
</dbReference>
<evidence type="ECO:0000313" key="1">
    <source>
        <dbReference type="EMBL" id="KAI7984875.1"/>
    </source>
</evidence>
<protein>
    <submittedName>
        <fullName evidence="1">Proteasome subunit beta type-7-B</fullName>
    </submittedName>
</protein>
<gene>
    <name evidence="1" type="ORF">LOK49_LG14G01437</name>
</gene>
<organism evidence="1 2">
    <name type="scientific">Camellia lanceoleosa</name>
    <dbReference type="NCBI Taxonomy" id="1840588"/>
    <lineage>
        <taxon>Eukaryota</taxon>
        <taxon>Viridiplantae</taxon>
        <taxon>Streptophyta</taxon>
        <taxon>Embryophyta</taxon>
        <taxon>Tracheophyta</taxon>
        <taxon>Spermatophyta</taxon>
        <taxon>Magnoliopsida</taxon>
        <taxon>eudicotyledons</taxon>
        <taxon>Gunneridae</taxon>
        <taxon>Pentapetalae</taxon>
        <taxon>asterids</taxon>
        <taxon>Ericales</taxon>
        <taxon>Theaceae</taxon>
        <taxon>Camellia</taxon>
    </lineage>
</organism>
<accession>A0ACC0F893</accession>
<comment type="caution">
    <text evidence="1">The sequence shown here is derived from an EMBL/GenBank/DDBJ whole genome shotgun (WGS) entry which is preliminary data.</text>
</comment>
<keyword evidence="2" id="KW-1185">Reference proteome</keyword>
<keyword evidence="1" id="KW-0647">Proteasome</keyword>
<evidence type="ECO:0000313" key="2">
    <source>
        <dbReference type="Proteomes" id="UP001060215"/>
    </source>
</evidence>